<dbReference type="InterPro" id="IPR036291">
    <property type="entry name" value="NAD(P)-bd_dom_sf"/>
</dbReference>
<name>A0A1T0AT88_9PAST</name>
<accession>A0A1T0AT88</accession>
<dbReference type="AlphaFoldDB" id="A0A1T0AT88"/>
<dbReference type="Proteomes" id="UP000190867">
    <property type="component" value="Unassembled WGS sequence"/>
</dbReference>
<evidence type="ECO:0000313" key="2">
    <source>
        <dbReference type="EMBL" id="OOR99771.1"/>
    </source>
</evidence>
<dbReference type="InterPro" id="IPR016040">
    <property type="entry name" value="NAD(P)-bd_dom"/>
</dbReference>
<feature type="domain" description="NAD(P)-binding" evidence="1">
    <location>
        <begin position="7"/>
        <end position="178"/>
    </location>
</feature>
<dbReference type="STRING" id="734.B0187_02890"/>
<proteinExistence type="predicted"/>
<keyword evidence="3" id="KW-1185">Reference proteome</keyword>
<comment type="caution">
    <text evidence="2">The sequence shown here is derived from an EMBL/GenBank/DDBJ whole genome shotgun (WGS) entry which is preliminary data.</text>
</comment>
<dbReference type="PANTHER" id="PTHR43355">
    <property type="entry name" value="FLAVIN REDUCTASE (NADPH)"/>
    <property type="match status" value="1"/>
</dbReference>
<dbReference type="Pfam" id="PF13460">
    <property type="entry name" value="NAD_binding_10"/>
    <property type="match status" value="1"/>
</dbReference>
<dbReference type="InterPro" id="IPR051606">
    <property type="entry name" value="Polyketide_Oxido-like"/>
</dbReference>
<dbReference type="EMBL" id="MUYA01000004">
    <property type="protein sequence ID" value="OOR99771.1"/>
    <property type="molecule type" value="Genomic_DNA"/>
</dbReference>
<organism evidence="2 3">
    <name type="scientific">Haemophilus paracuniculus</name>
    <dbReference type="NCBI Taxonomy" id="734"/>
    <lineage>
        <taxon>Bacteria</taxon>
        <taxon>Pseudomonadati</taxon>
        <taxon>Pseudomonadota</taxon>
        <taxon>Gammaproteobacteria</taxon>
        <taxon>Pasteurellales</taxon>
        <taxon>Pasteurellaceae</taxon>
        <taxon>Haemophilus</taxon>
    </lineage>
</organism>
<gene>
    <name evidence="2" type="ORF">B0187_02890</name>
</gene>
<protein>
    <recommendedName>
        <fullName evidence="1">NAD(P)-binding domain-containing protein</fullName>
    </recommendedName>
</protein>
<dbReference type="OrthoDB" id="7352421at2"/>
<dbReference type="SUPFAM" id="SSF51735">
    <property type="entry name" value="NAD(P)-binding Rossmann-fold domains"/>
    <property type="match status" value="1"/>
</dbReference>
<dbReference type="PANTHER" id="PTHR43355:SF2">
    <property type="entry name" value="FLAVIN REDUCTASE (NADPH)"/>
    <property type="match status" value="1"/>
</dbReference>
<reference evidence="2 3" key="1">
    <citation type="submission" date="2017-02" db="EMBL/GenBank/DDBJ databases">
        <title>Draft genome sequence of Haemophilus paracuniculus CCUG 43573 type strain.</title>
        <authorList>
            <person name="Engstrom-Jakobsson H."/>
            <person name="Salva-Serra F."/>
            <person name="Thorell K."/>
            <person name="Gonzales-Siles L."/>
            <person name="Karlsson R."/>
            <person name="Boulund F."/>
            <person name="Engstrand L."/>
            <person name="Kristiansson E."/>
            <person name="Moore E."/>
        </authorList>
    </citation>
    <scope>NUCLEOTIDE SEQUENCE [LARGE SCALE GENOMIC DNA]</scope>
    <source>
        <strain evidence="2 3">CCUG 43573</strain>
    </source>
</reference>
<dbReference type="RefSeq" id="WP_078236362.1">
    <property type="nucleotide sequence ID" value="NZ_MUYA01000004.1"/>
</dbReference>
<evidence type="ECO:0000259" key="1">
    <source>
        <dbReference type="Pfam" id="PF13460"/>
    </source>
</evidence>
<dbReference type="GO" id="GO:0016646">
    <property type="term" value="F:oxidoreductase activity, acting on the CH-NH group of donors, NAD or NADP as acceptor"/>
    <property type="evidence" value="ECO:0007669"/>
    <property type="project" value="TreeGrafter"/>
</dbReference>
<sequence length="214" mass="23323">MKVLVLGGTGYVGRAVSEELLARQHSVTVASRDPSKVATKPNLDAVAIDLTQAVGLTEIFANYDVVVDATVNRASEDFVAQTWAAKRAVVAAAQQAKVRLLMVGGAGSLYVAPNVQLVDTPEFPAEIKEEAATMRDVLAWLKEQDLDWTMISPQPFFYEGSPFTERTGKIRIAKDEVLFLNGEPSGSSNFDLAIAMVDELENPQFPRQRFTAGY</sequence>
<dbReference type="Gene3D" id="3.40.50.720">
    <property type="entry name" value="NAD(P)-binding Rossmann-like Domain"/>
    <property type="match status" value="1"/>
</dbReference>
<evidence type="ECO:0000313" key="3">
    <source>
        <dbReference type="Proteomes" id="UP000190867"/>
    </source>
</evidence>